<evidence type="ECO:0000256" key="1">
    <source>
        <dbReference type="SAM" id="SignalP"/>
    </source>
</evidence>
<accession>E3BG08</accession>
<dbReference type="RefSeq" id="WP_009599860.1">
    <property type="nucleotide sequence ID" value="NZ_AEIU01000026.1"/>
</dbReference>
<gene>
    <name evidence="2" type="ORF">VIBC2010_06559</name>
</gene>
<dbReference type="Proteomes" id="UP000002943">
    <property type="component" value="Unassembled WGS sequence"/>
</dbReference>
<evidence type="ECO:0000313" key="2">
    <source>
        <dbReference type="EMBL" id="EFP98032.1"/>
    </source>
</evidence>
<evidence type="ECO:0008006" key="4">
    <source>
        <dbReference type="Google" id="ProtNLM"/>
    </source>
</evidence>
<comment type="caution">
    <text evidence="2">The sequence shown here is derived from an EMBL/GenBank/DDBJ whole genome shotgun (WGS) entry which is preliminary data.</text>
</comment>
<proteinExistence type="predicted"/>
<dbReference type="PROSITE" id="PS51257">
    <property type="entry name" value="PROKAR_LIPOPROTEIN"/>
    <property type="match status" value="1"/>
</dbReference>
<dbReference type="AlphaFoldDB" id="E3BG08"/>
<keyword evidence="1" id="KW-0732">Signal</keyword>
<evidence type="ECO:0000313" key="3">
    <source>
        <dbReference type="Proteomes" id="UP000002943"/>
    </source>
</evidence>
<protein>
    <recommendedName>
        <fullName evidence="4">Lipoprotein</fullName>
    </recommendedName>
</protein>
<feature type="signal peptide" evidence="1">
    <location>
        <begin position="1"/>
        <end position="19"/>
    </location>
</feature>
<name>E3BG08_9VIBR</name>
<sequence length="112" mass="12102">MHKKILATVSLLISSACFAESPLPAETASTEVMLLSECAGALASVSQPGSWVGTIDKVGKTYQQEDFSYIYNVFKLSGWSTEKIGSVVVQKEYIPNPPADGSAYKTHCLVQR</sequence>
<keyword evidence="3" id="KW-1185">Reference proteome</keyword>
<reference evidence="2 3" key="1">
    <citation type="journal article" date="2012" name="Int. J. Syst. Evol. Microbiol.">
        <title>Vibrio caribbeanicus sp. nov., isolated from the marine sponge Scleritoderma cyanea.</title>
        <authorList>
            <person name="Hoffmann M."/>
            <person name="Monday S.R."/>
            <person name="Allard M.W."/>
            <person name="Strain E.A."/>
            <person name="Whittaker P."/>
            <person name="Naum M."/>
            <person name="McCarthy P.J."/>
            <person name="Lopez J.V."/>
            <person name="Fischer M."/>
            <person name="Brown E.W."/>
        </authorList>
    </citation>
    <scope>NUCLEOTIDE SEQUENCE [LARGE SCALE GENOMIC DNA]</scope>
    <source>
        <strain evidence="2 3">ATCC BAA-2122</strain>
    </source>
</reference>
<dbReference type="EMBL" id="AEIU01000026">
    <property type="protein sequence ID" value="EFP98032.1"/>
    <property type="molecule type" value="Genomic_DNA"/>
</dbReference>
<dbReference type="OrthoDB" id="9792386at2"/>
<organism evidence="2 3">
    <name type="scientific">Vibrio caribbeanicus ATCC BAA-2122</name>
    <dbReference type="NCBI Taxonomy" id="796620"/>
    <lineage>
        <taxon>Bacteria</taxon>
        <taxon>Pseudomonadati</taxon>
        <taxon>Pseudomonadota</taxon>
        <taxon>Gammaproteobacteria</taxon>
        <taxon>Vibrionales</taxon>
        <taxon>Vibrionaceae</taxon>
        <taxon>Vibrio</taxon>
    </lineage>
</organism>
<feature type="chain" id="PRO_5003166655" description="Lipoprotein" evidence="1">
    <location>
        <begin position="20"/>
        <end position="112"/>
    </location>
</feature>